<evidence type="ECO:0000259" key="4">
    <source>
        <dbReference type="Pfam" id="PF02826"/>
    </source>
</evidence>
<proteinExistence type="predicted"/>
<dbReference type="InterPro" id="IPR006140">
    <property type="entry name" value="D-isomer_DH_NAD-bd"/>
</dbReference>
<dbReference type="PROSITE" id="PS00671">
    <property type="entry name" value="D_2_HYDROXYACID_DH_3"/>
    <property type="match status" value="1"/>
</dbReference>
<feature type="region of interest" description="Disordered" evidence="3">
    <location>
        <begin position="130"/>
        <end position="153"/>
    </location>
</feature>
<keyword evidence="6" id="KW-1185">Reference proteome</keyword>
<dbReference type="PANTHER" id="PTHR43333">
    <property type="entry name" value="2-HACID_DH_C DOMAIN-CONTAINING PROTEIN"/>
    <property type="match status" value="1"/>
</dbReference>
<evidence type="ECO:0000256" key="1">
    <source>
        <dbReference type="ARBA" id="ARBA00023002"/>
    </source>
</evidence>
<evidence type="ECO:0000256" key="2">
    <source>
        <dbReference type="ARBA" id="ARBA00023027"/>
    </source>
</evidence>
<evidence type="ECO:0000256" key="3">
    <source>
        <dbReference type="SAM" id="MobiDB-lite"/>
    </source>
</evidence>
<evidence type="ECO:0000313" key="5">
    <source>
        <dbReference type="EMBL" id="GEC02775.1"/>
    </source>
</evidence>
<dbReference type="EMBL" id="BJND01000004">
    <property type="protein sequence ID" value="GEC02775.1"/>
    <property type="molecule type" value="Genomic_DNA"/>
</dbReference>
<dbReference type="RefSeq" id="WP_229864788.1">
    <property type="nucleotide sequence ID" value="NZ_BJND01000004.1"/>
</dbReference>
<dbReference type="GO" id="GO:0051287">
    <property type="term" value="F:NAD binding"/>
    <property type="evidence" value="ECO:0007669"/>
    <property type="project" value="InterPro"/>
</dbReference>
<evidence type="ECO:0000313" key="6">
    <source>
        <dbReference type="Proteomes" id="UP000317881"/>
    </source>
</evidence>
<organism evidence="5 6">
    <name type="scientific">Streptomyces spinoverrucosus</name>
    <dbReference type="NCBI Taxonomy" id="284043"/>
    <lineage>
        <taxon>Bacteria</taxon>
        <taxon>Bacillati</taxon>
        <taxon>Actinomycetota</taxon>
        <taxon>Actinomycetes</taxon>
        <taxon>Kitasatosporales</taxon>
        <taxon>Streptomycetaceae</taxon>
        <taxon>Streptomyces</taxon>
    </lineage>
</organism>
<keyword evidence="1" id="KW-0560">Oxidoreductase</keyword>
<gene>
    <name evidence="5" type="ORF">SSP24_04300</name>
</gene>
<reference evidence="5 6" key="1">
    <citation type="submission" date="2019-06" db="EMBL/GenBank/DDBJ databases">
        <title>Whole genome shotgun sequence of Streptomyces spinoverrucosus NBRC 14228.</title>
        <authorList>
            <person name="Hosoyama A."/>
            <person name="Uohara A."/>
            <person name="Ohji S."/>
            <person name="Ichikawa N."/>
        </authorList>
    </citation>
    <scope>NUCLEOTIDE SEQUENCE [LARGE SCALE GENOMIC DNA]</scope>
    <source>
        <strain evidence="5 6">NBRC 14228</strain>
    </source>
</reference>
<dbReference type="AlphaFoldDB" id="A0A4Y3V8M1"/>
<comment type="caution">
    <text evidence="5">The sequence shown here is derived from an EMBL/GenBank/DDBJ whole genome shotgun (WGS) entry which is preliminary data.</text>
</comment>
<accession>A0A4Y3V8M1</accession>
<dbReference type="InterPro" id="IPR036291">
    <property type="entry name" value="NAD(P)-bd_dom_sf"/>
</dbReference>
<dbReference type="Proteomes" id="UP000317881">
    <property type="component" value="Unassembled WGS sequence"/>
</dbReference>
<name>A0A4Y3V8M1_9ACTN</name>
<protein>
    <recommendedName>
        <fullName evidence="4">D-isomer specific 2-hydroxyacid dehydrogenase NAD-binding domain-containing protein</fullName>
    </recommendedName>
</protein>
<dbReference type="SUPFAM" id="SSF51735">
    <property type="entry name" value="NAD(P)-binding Rossmann-fold domains"/>
    <property type="match status" value="1"/>
</dbReference>
<dbReference type="InterPro" id="IPR029753">
    <property type="entry name" value="D-isomer_DH_CS"/>
</dbReference>
<keyword evidence="2" id="KW-0520">NAD</keyword>
<sequence>MSDAKSRDAAVLCAPLTDRTRGMFDVDAPALLRDGALLVNVARGELVDTRAVVREVRAGRLRVALDVSDPEPLPPGHPLWNLRGALIAPHVAALTDAFAPMTADFLRRQLYRQPSRGLAGPDRHLELGRAAHDRRSPHGRSGAGGTVGPRRLRAVRTVAPSVVRLVRLVRRNRTVAGPAARPREGRRSRPLRGGLQGAPGRCRLAATVHAALSARQGLPPSVEERLAAHVGQARSAVHHVVAAVYEHALAPGGSADLHALVNLIKACSPILQQVRYATELLLPHDKTSPRKAEHGDNGRISG</sequence>
<dbReference type="Pfam" id="PF02826">
    <property type="entry name" value="2-Hacid_dh_C"/>
    <property type="match status" value="1"/>
</dbReference>
<feature type="domain" description="D-isomer specific 2-hydroxyacid dehydrogenase NAD-binding" evidence="4">
    <location>
        <begin position="6"/>
        <end position="92"/>
    </location>
</feature>
<feature type="region of interest" description="Disordered" evidence="3">
    <location>
        <begin position="176"/>
        <end position="199"/>
    </location>
</feature>
<dbReference type="GO" id="GO:0016616">
    <property type="term" value="F:oxidoreductase activity, acting on the CH-OH group of donors, NAD or NADP as acceptor"/>
    <property type="evidence" value="ECO:0007669"/>
    <property type="project" value="UniProtKB-ARBA"/>
</dbReference>
<dbReference type="Gene3D" id="3.40.50.720">
    <property type="entry name" value="NAD(P)-binding Rossmann-like Domain"/>
    <property type="match status" value="2"/>
</dbReference>
<dbReference type="PANTHER" id="PTHR43333:SF1">
    <property type="entry name" value="D-ISOMER SPECIFIC 2-HYDROXYACID DEHYDROGENASE NAD-BINDING DOMAIN-CONTAINING PROTEIN"/>
    <property type="match status" value="1"/>
</dbReference>